<dbReference type="InterPro" id="IPR008906">
    <property type="entry name" value="HATC_C_dom"/>
</dbReference>
<proteinExistence type="predicted"/>
<evidence type="ECO:0000313" key="9">
    <source>
        <dbReference type="Proteomes" id="UP000565441"/>
    </source>
</evidence>
<keyword evidence="5" id="KW-0539">Nucleus</keyword>
<protein>
    <recommendedName>
        <fullName evidence="7">HAT C-terminal dimerisation domain-containing protein</fullName>
    </recommendedName>
</protein>
<dbReference type="EMBL" id="JAACJP010000024">
    <property type="protein sequence ID" value="KAF5377290.1"/>
    <property type="molecule type" value="Genomic_DNA"/>
</dbReference>
<name>A0A8H5H648_9AGAR</name>
<evidence type="ECO:0000313" key="8">
    <source>
        <dbReference type="EMBL" id="KAF5377290.1"/>
    </source>
</evidence>
<gene>
    <name evidence="8" type="ORF">D9615_006461</name>
</gene>
<evidence type="ECO:0000256" key="3">
    <source>
        <dbReference type="ARBA" id="ARBA00022771"/>
    </source>
</evidence>
<feature type="domain" description="HAT C-terminal dimerisation" evidence="7">
    <location>
        <begin position="734"/>
        <end position="812"/>
    </location>
</feature>
<keyword evidence="9" id="KW-1185">Reference proteome</keyword>
<accession>A0A8H5H648</accession>
<evidence type="ECO:0000256" key="1">
    <source>
        <dbReference type="ARBA" id="ARBA00004123"/>
    </source>
</evidence>
<dbReference type="AlphaFoldDB" id="A0A8H5H648"/>
<dbReference type="PANTHER" id="PTHR46481:SF10">
    <property type="entry name" value="ZINC FINGER BED DOMAIN-CONTAINING PROTEIN 39"/>
    <property type="match status" value="1"/>
</dbReference>
<dbReference type="SUPFAM" id="SSF140996">
    <property type="entry name" value="Hermes dimerisation domain"/>
    <property type="match status" value="1"/>
</dbReference>
<dbReference type="SUPFAM" id="SSF53098">
    <property type="entry name" value="Ribonuclease H-like"/>
    <property type="match status" value="1"/>
</dbReference>
<dbReference type="Pfam" id="PF05699">
    <property type="entry name" value="Dimer_Tnp_hAT"/>
    <property type="match status" value="1"/>
</dbReference>
<comment type="subcellular location">
    <subcellularLocation>
        <location evidence="1">Nucleus</location>
    </subcellularLocation>
</comment>
<dbReference type="GO" id="GO:0008270">
    <property type="term" value="F:zinc ion binding"/>
    <property type="evidence" value="ECO:0007669"/>
    <property type="project" value="UniProtKB-KW"/>
</dbReference>
<evidence type="ECO:0000256" key="4">
    <source>
        <dbReference type="ARBA" id="ARBA00022833"/>
    </source>
</evidence>
<comment type="caution">
    <text evidence="8">The sequence shown here is derived from an EMBL/GenBank/DDBJ whole genome shotgun (WGS) entry which is preliminary data.</text>
</comment>
<evidence type="ECO:0000256" key="5">
    <source>
        <dbReference type="ARBA" id="ARBA00023242"/>
    </source>
</evidence>
<organism evidence="8 9">
    <name type="scientific">Tricholomella constricta</name>
    <dbReference type="NCBI Taxonomy" id="117010"/>
    <lineage>
        <taxon>Eukaryota</taxon>
        <taxon>Fungi</taxon>
        <taxon>Dikarya</taxon>
        <taxon>Basidiomycota</taxon>
        <taxon>Agaricomycotina</taxon>
        <taxon>Agaricomycetes</taxon>
        <taxon>Agaricomycetidae</taxon>
        <taxon>Agaricales</taxon>
        <taxon>Tricholomatineae</taxon>
        <taxon>Lyophyllaceae</taxon>
        <taxon>Tricholomella</taxon>
    </lineage>
</organism>
<sequence length="850" mass="95942">MAKTATKKITTTKATTAATPKATILRSQRQKKATVVDSDDEEDLNAEPGFTGETLGNDVNHLMEPVEPGELGSEEAPMEICDDSDEGEEDDEAELNRLKKTWTLPIYGFFEPTPDICYVSSKPGLEKRKCHEFVCNAKYCKGKSRIVRRFLHTGDESSTGNLHKHAKRCWGDDSINEAMETDAKADDVRDQRGEPKLRSDDITVSFKQVRKGRVTFSTRNLTKTESRVEYVRWISESLRSFNIVKDRGFITLMKSGRPGTYIPSPSTISRDVKLVFEKTRQRIAKILQKHDGKLNFATDAWTSPNHRAFIAITVHIEQNGEPFFLLLDFVEVPVSHSGLNLATVFASILRDFGIENKILSVTCDNASPNVVMVNELEKLVEAFPGEANLTRCFNHILSLTAKTVVRQFDVVKGKEDEALDEAERALQDLAAGHEIEDLATQVEELRAQLAGERTADNSEDDPVEGWEDERALLSEIDREELDASVWPVKLLLVKLRKISFSLINSSTLLLPKWEKLLKALKKKVRRMPRDVQTRWNSTYDMLSFAYEYRDAIDTMAADKDNGLRKFELDADEWELVRQLRDVLEVFKHATLFFSRGTPSLATVIPAMDHIDKVLTTASINNVMFSPAIRAALSLAKKTLNKYYTLSDSSEVYRITMILHPSFKLRYFESMGWDVEWIDTAREIIETEFARSYTGKYSLTPTAEHATKPKSQLPTNIFDTLPAFSGARAQPIVDELAAYLAQPTENIVDALKWWVAKKTIWRNLARMALDYLSIPATSTDVERVFSRGRILLSHTRNRLSAATTRSLMCLGGWSLLGLVCDSDVKAVAVLPDIVEVEDGGEDKWEEYINGT</sequence>
<evidence type="ECO:0000256" key="6">
    <source>
        <dbReference type="SAM" id="MobiDB-lite"/>
    </source>
</evidence>
<keyword evidence="4" id="KW-0862">Zinc</keyword>
<feature type="compositionally biased region" description="Low complexity" evidence="6">
    <location>
        <begin position="1"/>
        <end position="23"/>
    </location>
</feature>
<evidence type="ECO:0000259" key="7">
    <source>
        <dbReference type="Pfam" id="PF05699"/>
    </source>
</evidence>
<evidence type="ECO:0000256" key="2">
    <source>
        <dbReference type="ARBA" id="ARBA00022723"/>
    </source>
</evidence>
<dbReference type="Proteomes" id="UP000565441">
    <property type="component" value="Unassembled WGS sequence"/>
</dbReference>
<dbReference type="InterPro" id="IPR052035">
    <property type="entry name" value="ZnF_BED_domain_contain"/>
</dbReference>
<reference evidence="8 9" key="1">
    <citation type="journal article" date="2020" name="ISME J.">
        <title>Uncovering the hidden diversity of litter-decomposition mechanisms in mushroom-forming fungi.</title>
        <authorList>
            <person name="Floudas D."/>
            <person name="Bentzer J."/>
            <person name="Ahren D."/>
            <person name="Johansson T."/>
            <person name="Persson P."/>
            <person name="Tunlid A."/>
        </authorList>
    </citation>
    <scope>NUCLEOTIDE SEQUENCE [LARGE SCALE GENOMIC DNA]</scope>
    <source>
        <strain evidence="8 9">CBS 661.87</strain>
    </source>
</reference>
<dbReference type="OrthoDB" id="2677917at2759"/>
<dbReference type="GO" id="GO:0046983">
    <property type="term" value="F:protein dimerization activity"/>
    <property type="evidence" value="ECO:0007669"/>
    <property type="project" value="InterPro"/>
</dbReference>
<dbReference type="GO" id="GO:0005634">
    <property type="term" value="C:nucleus"/>
    <property type="evidence" value="ECO:0007669"/>
    <property type="project" value="UniProtKB-SubCell"/>
</dbReference>
<keyword evidence="3" id="KW-0863">Zinc-finger</keyword>
<feature type="region of interest" description="Disordered" evidence="6">
    <location>
        <begin position="1"/>
        <end position="59"/>
    </location>
</feature>
<keyword evidence="2" id="KW-0479">Metal-binding</keyword>
<dbReference type="PANTHER" id="PTHR46481">
    <property type="entry name" value="ZINC FINGER BED DOMAIN-CONTAINING PROTEIN 4"/>
    <property type="match status" value="1"/>
</dbReference>
<dbReference type="InterPro" id="IPR012337">
    <property type="entry name" value="RNaseH-like_sf"/>
</dbReference>